<reference evidence="2" key="1">
    <citation type="journal article" date="2018" name="Nat. Commun.">
        <title>Diversity and evolution of the emerging Pandoraviridae family.</title>
        <authorList>
            <person name="Legendre M."/>
            <person name="Fabre E."/>
            <person name="Poirot O."/>
            <person name="Jeudy S."/>
            <person name="Lartigue A."/>
            <person name="Alempic J.M."/>
            <person name="Beucher L."/>
            <person name="Philippe N."/>
            <person name="Bertaux L."/>
            <person name="Christo-Foroux E."/>
            <person name="Labadie K."/>
            <person name="Coute Y."/>
            <person name="Abergel C."/>
            <person name="Claverie J.M."/>
        </authorList>
    </citation>
    <scope>NUCLEOTIDE SEQUENCE [LARGE SCALE GENOMIC DNA]</scope>
    <source>
        <strain evidence="2">Neocaledonia</strain>
    </source>
</reference>
<proteinExistence type="predicted"/>
<dbReference type="KEGG" id="vg:36842274"/>
<organism evidence="2">
    <name type="scientific">Pandoravirus neocaledonia</name>
    <dbReference type="NCBI Taxonomy" id="2107708"/>
    <lineage>
        <taxon>Viruses</taxon>
        <taxon>Pandoravirus</taxon>
    </lineage>
</organism>
<evidence type="ECO:0000313" key="2">
    <source>
        <dbReference type="EMBL" id="AVK76464.1"/>
    </source>
</evidence>
<dbReference type="GeneID" id="36842274"/>
<name>A0A2U7UDE7_9VIRU</name>
<accession>A0A2U7UDE7</accession>
<dbReference type="EMBL" id="MG011690">
    <property type="protein sequence ID" value="AVK76464.1"/>
    <property type="molecule type" value="Genomic_DNA"/>
</dbReference>
<protein>
    <submittedName>
        <fullName evidence="2">Uncharacterized protein</fullName>
    </submittedName>
</protein>
<dbReference type="RefSeq" id="YP_009482467.1">
    <property type="nucleotide sequence ID" value="NC_037666.1"/>
</dbReference>
<dbReference type="Proteomes" id="UP000249287">
    <property type="component" value="Segment"/>
</dbReference>
<feature type="region of interest" description="Disordered" evidence="1">
    <location>
        <begin position="42"/>
        <end position="63"/>
    </location>
</feature>
<gene>
    <name evidence="2" type="ORF">pneo_cds_857</name>
</gene>
<evidence type="ECO:0000256" key="1">
    <source>
        <dbReference type="SAM" id="MobiDB-lite"/>
    </source>
</evidence>
<feature type="compositionally biased region" description="Basic residues" evidence="1">
    <location>
        <begin position="45"/>
        <end position="60"/>
    </location>
</feature>
<sequence>MVHQEKPLSLPYAGARARLVSFLLLVLCSSSVAHCAAAHFPAATHQRRPKKRKGRKRKGKTSWTETACRIPPILCIEHTTRDAMQSTLQTASTTPTAQQQRQQIQQRQETALLFQRQLAQDLSSGDPAGITRAETLCERVPALCAVQWPGLAAFFPEAADLFVGPAQPGAPPRAITGYEATAWARWREARPLFDAGRFDQLERYCADPDVPGRRLLCGVPGLGWAQDYAAQFDPAAEPFFGPEGIEDTLANLLLWRRQQAERRRRALYGLSVAHDEWLAEAEDRVGLTDAEPLTSAIDLAGAPENNLALRARGLLGTERAVDIVPLGGSAMPPLRVSPIAVIDAPIKRWTPETIASGEPLANVPGGTDALIAAAAKAISEAELRGLDVAANAAVRRLRTARDDAAIGAITAEQLANIERAALDRMRERDAAASAAREGDVADIGTAFPGTGVYLMRVFVGDDLMPAVGVIPATERSLPPPDCPDCIRRMAAGQPPIIGAHPRH</sequence>